<comment type="caution">
    <text evidence="2">The sequence shown here is derived from an EMBL/GenBank/DDBJ whole genome shotgun (WGS) entry which is preliminary data.</text>
</comment>
<feature type="compositionally biased region" description="Basic and acidic residues" evidence="1">
    <location>
        <begin position="1"/>
        <end position="22"/>
    </location>
</feature>
<evidence type="ECO:0000313" key="2">
    <source>
        <dbReference type="EMBL" id="MCE5167416.1"/>
    </source>
</evidence>
<accession>A0ABS8Y7S6</accession>
<gene>
    <name evidence="2" type="ORF">HAX54_001163</name>
</gene>
<evidence type="ECO:0000313" key="3">
    <source>
        <dbReference type="Proteomes" id="UP000823775"/>
    </source>
</evidence>
<keyword evidence="3" id="KW-1185">Reference proteome</keyword>
<dbReference type="EMBL" id="JACEIK010103995">
    <property type="protein sequence ID" value="MCE5167416.1"/>
    <property type="molecule type" value="Genomic_DNA"/>
</dbReference>
<dbReference type="Proteomes" id="UP000823775">
    <property type="component" value="Unassembled WGS sequence"/>
</dbReference>
<feature type="region of interest" description="Disordered" evidence="1">
    <location>
        <begin position="1"/>
        <end position="27"/>
    </location>
</feature>
<proteinExistence type="predicted"/>
<sequence length="172" mass="20622">MRLGIRKEERKTGGGVSSEERRGKGRRRCCRRKKWVLVVQRDEEKKNKREKGELGLVDSRREKERRRWWLFSRWLPTDSERETKRRAVVRRLGREGKIEGGRWYLVGVNGGRGEEKREMVGRRCELFPVVFRRPVRWRREGEAGETEGEKREVGRRFLILEEGKIDILGFWG</sequence>
<feature type="non-terminal residue" evidence="2">
    <location>
        <position position="172"/>
    </location>
</feature>
<organism evidence="2 3">
    <name type="scientific">Datura stramonium</name>
    <name type="common">Jimsonweed</name>
    <name type="synonym">Common thornapple</name>
    <dbReference type="NCBI Taxonomy" id="4076"/>
    <lineage>
        <taxon>Eukaryota</taxon>
        <taxon>Viridiplantae</taxon>
        <taxon>Streptophyta</taxon>
        <taxon>Embryophyta</taxon>
        <taxon>Tracheophyta</taxon>
        <taxon>Spermatophyta</taxon>
        <taxon>Magnoliopsida</taxon>
        <taxon>eudicotyledons</taxon>
        <taxon>Gunneridae</taxon>
        <taxon>Pentapetalae</taxon>
        <taxon>asterids</taxon>
        <taxon>lamiids</taxon>
        <taxon>Solanales</taxon>
        <taxon>Solanaceae</taxon>
        <taxon>Solanoideae</taxon>
        <taxon>Datureae</taxon>
        <taxon>Datura</taxon>
    </lineage>
</organism>
<protein>
    <submittedName>
        <fullName evidence="2">Uncharacterized protein</fullName>
    </submittedName>
</protein>
<name>A0ABS8Y7S6_DATST</name>
<evidence type="ECO:0000256" key="1">
    <source>
        <dbReference type="SAM" id="MobiDB-lite"/>
    </source>
</evidence>
<reference evidence="2 3" key="1">
    <citation type="journal article" date="2021" name="BMC Genomics">
        <title>Datura genome reveals duplications of psychoactive alkaloid biosynthetic genes and high mutation rate following tissue culture.</title>
        <authorList>
            <person name="Rajewski A."/>
            <person name="Carter-House D."/>
            <person name="Stajich J."/>
            <person name="Litt A."/>
        </authorList>
    </citation>
    <scope>NUCLEOTIDE SEQUENCE [LARGE SCALE GENOMIC DNA]</scope>
    <source>
        <strain evidence="2">AR-01</strain>
    </source>
</reference>